<feature type="unsure residue" description="I or L" evidence="3">
    <location>
        <position position="89"/>
    </location>
</feature>
<gene>
    <name evidence="3" type="primary">LOC116292672</name>
</gene>
<organism evidence="2 3">
    <name type="scientific">Actinia tenebrosa</name>
    <name type="common">Australian red waratah sea anemone</name>
    <dbReference type="NCBI Taxonomy" id="6105"/>
    <lineage>
        <taxon>Eukaryota</taxon>
        <taxon>Metazoa</taxon>
        <taxon>Cnidaria</taxon>
        <taxon>Anthozoa</taxon>
        <taxon>Hexacorallia</taxon>
        <taxon>Actiniaria</taxon>
        <taxon>Actiniidae</taxon>
        <taxon>Actinia</taxon>
    </lineage>
</organism>
<dbReference type="AlphaFoldDB" id="A0A6P8HTC5"/>
<name>A0A6P8HTC5_ACTTE</name>
<sequence>MSSKLVKKGLDFVSSTNESIQEKRKNSQKKKRKSKKESNGCFISGFIYYCKVQKKDDFTQQNLKYFKHSAWSIKKDTYEKIVQHQEKKLKKEENPTTEEIEDD</sequence>
<evidence type="ECO:0000313" key="3">
    <source>
        <dbReference type="RefSeq" id="XP_031555887.1"/>
    </source>
</evidence>
<proteinExistence type="predicted"/>
<evidence type="ECO:0000256" key="1">
    <source>
        <dbReference type="SAM" id="MobiDB-lite"/>
    </source>
</evidence>
<evidence type="ECO:0000313" key="2">
    <source>
        <dbReference type="Proteomes" id="UP000515163"/>
    </source>
</evidence>
<dbReference type="Proteomes" id="UP000515163">
    <property type="component" value="Unplaced"/>
</dbReference>
<accession>A0A6P8HTC5</accession>
<dbReference type="OrthoDB" id="5988888at2759"/>
<reference evidence="3" key="1">
    <citation type="submission" date="2025-08" db="UniProtKB">
        <authorList>
            <consortium name="RefSeq"/>
        </authorList>
    </citation>
    <scope>IDENTIFICATION</scope>
    <source>
        <tissue evidence="3">Tentacle</tissue>
    </source>
</reference>
<feature type="compositionally biased region" description="Basic residues" evidence="1">
    <location>
        <begin position="26"/>
        <end position="35"/>
    </location>
</feature>
<dbReference type="InParanoid" id="A0A6P8HTC5"/>
<feature type="region of interest" description="Disordered" evidence="1">
    <location>
        <begin position="15"/>
        <end position="37"/>
    </location>
</feature>
<dbReference type="RefSeq" id="XP_031555887.1">
    <property type="nucleotide sequence ID" value="XM_031700027.1"/>
</dbReference>
<protein>
    <submittedName>
        <fullName evidence="3">Uncharacterized protein LOC116292672</fullName>
    </submittedName>
</protein>
<keyword evidence="2" id="KW-1185">Reference proteome</keyword>
<dbReference type="KEGG" id="aten:116292672"/>